<dbReference type="EMBL" id="SGVY01000027">
    <property type="protein sequence ID" value="TFH79236.1"/>
    <property type="molecule type" value="Genomic_DNA"/>
</dbReference>
<proteinExistence type="predicted"/>
<evidence type="ECO:0000313" key="2">
    <source>
        <dbReference type="Proteomes" id="UP000297872"/>
    </source>
</evidence>
<dbReference type="OrthoDB" id="8703364at2"/>
<organism evidence="1 2">
    <name type="scientific">Segatella hominis</name>
    <dbReference type="NCBI Taxonomy" id="2518605"/>
    <lineage>
        <taxon>Bacteria</taxon>
        <taxon>Pseudomonadati</taxon>
        <taxon>Bacteroidota</taxon>
        <taxon>Bacteroidia</taxon>
        <taxon>Bacteroidales</taxon>
        <taxon>Prevotellaceae</taxon>
        <taxon>Segatella</taxon>
    </lineage>
</organism>
<gene>
    <name evidence="1" type="ORF">EXN75_10410</name>
</gene>
<comment type="caution">
    <text evidence="1">The sequence shown here is derived from an EMBL/GenBank/DDBJ whole genome shotgun (WGS) entry which is preliminary data.</text>
</comment>
<dbReference type="GeneID" id="302995693"/>
<keyword evidence="2" id="KW-1185">Reference proteome</keyword>
<protein>
    <submittedName>
        <fullName evidence="1">Uncharacterized protein</fullName>
    </submittedName>
</protein>
<name>A0A4Y8VDZ1_9BACT</name>
<dbReference type="RefSeq" id="WP_134843759.1">
    <property type="nucleotide sequence ID" value="NZ_SGVY01000027.1"/>
</dbReference>
<sequence length="130" mass="15420">MIRVFQTFLDKRNIPSSFVDEQRTMLHFTIDNINYLFSYNFNEDPVYVRIIIPNAGEVDLDKPEAVRMLYDLTNTYKVGKAYAANGQVWFSTEAFIYIKEEVDPLFQRMIQVLHDMLNQYRLKYNGSKSK</sequence>
<dbReference type="AlphaFoldDB" id="A0A4Y8VDZ1"/>
<reference evidence="1 2" key="1">
    <citation type="submission" date="2019-02" db="EMBL/GenBank/DDBJ databases">
        <title>Draft Genome Sequence of the Prevotella sp. BCRC 81118, Isolated from Human Feces.</title>
        <authorList>
            <person name="Huang C.-H."/>
        </authorList>
    </citation>
    <scope>NUCLEOTIDE SEQUENCE [LARGE SCALE GENOMIC DNA]</scope>
    <source>
        <strain evidence="1 2">BCRC 81118</strain>
    </source>
</reference>
<evidence type="ECO:0000313" key="1">
    <source>
        <dbReference type="EMBL" id="TFH79236.1"/>
    </source>
</evidence>
<dbReference type="Proteomes" id="UP000297872">
    <property type="component" value="Unassembled WGS sequence"/>
</dbReference>
<accession>A0A4Y8VDZ1</accession>